<keyword evidence="11" id="KW-1185">Reference proteome</keyword>
<dbReference type="PANTHER" id="PTHR33908:SF11">
    <property type="entry name" value="MEMBRANE PROTEIN"/>
    <property type="match status" value="1"/>
</dbReference>
<keyword evidence="3" id="KW-0328">Glycosyltransferase</keyword>
<dbReference type="GO" id="GO:0009103">
    <property type="term" value="P:lipopolysaccharide biosynthetic process"/>
    <property type="evidence" value="ECO:0007669"/>
    <property type="project" value="UniProtKB-ARBA"/>
</dbReference>
<accession>A0A5C4XQC1</accession>
<feature type="transmembrane region" description="Helical" evidence="8">
    <location>
        <begin position="51"/>
        <end position="69"/>
    </location>
</feature>
<keyword evidence="2" id="KW-1003">Cell membrane</keyword>
<dbReference type="GO" id="GO:0005886">
    <property type="term" value="C:plasma membrane"/>
    <property type="evidence" value="ECO:0007669"/>
    <property type="project" value="UniProtKB-SubCell"/>
</dbReference>
<dbReference type="GO" id="GO:0016763">
    <property type="term" value="F:pentosyltransferase activity"/>
    <property type="evidence" value="ECO:0007669"/>
    <property type="project" value="TreeGrafter"/>
</dbReference>
<evidence type="ECO:0000256" key="2">
    <source>
        <dbReference type="ARBA" id="ARBA00022475"/>
    </source>
</evidence>
<evidence type="ECO:0000313" key="11">
    <source>
        <dbReference type="Proteomes" id="UP000311605"/>
    </source>
</evidence>
<comment type="caution">
    <text evidence="10">The sequence shown here is derived from an EMBL/GenBank/DDBJ whole genome shotgun (WGS) entry which is preliminary data.</text>
</comment>
<feature type="transmembrane region" description="Helical" evidence="8">
    <location>
        <begin position="278"/>
        <end position="305"/>
    </location>
</feature>
<evidence type="ECO:0000256" key="7">
    <source>
        <dbReference type="ARBA" id="ARBA00023136"/>
    </source>
</evidence>
<feature type="transmembrane region" description="Helical" evidence="8">
    <location>
        <begin position="383"/>
        <end position="400"/>
    </location>
</feature>
<feature type="transmembrane region" description="Helical" evidence="8">
    <location>
        <begin position="325"/>
        <end position="346"/>
    </location>
</feature>
<keyword evidence="7 8" id="KW-0472">Membrane</keyword>
<organism evidence="10 11">
    <name type="scientific">Aliirhizobium smilacinae</name>
    <dbReference type="NCBI Taxonomy" id="1395944"/>
    <lineage>
        <taxon>Bacteria</taxon>
        <taxon>Pseudomonadati</taxon>
        <taxon>Pseudomonadota</taxon>
        <taxon>Alphaproteobacteria</taxon>
        <taxon>Hyphomicrobiales</taxon>
        <taxon>Rhizobiaceae</taxon>
        <taxon>Aliirhizobium</taxon>
    </lineage>
</organism>
<sequence>MQLRLDRTSVGPRPKDHKHLLPEIILPKNSSPLRAHGTPVIADRLGAGQTLVLVLAAYFIIHVIVRFVLPHGLELDEAEQVNLSQWLLAGYGAQPPFYNWLQHGAIQIFGMSLVTLSGLKGLLLFLSYMLYYLAARQVLEDKRLAVVAALGLLTIPQISFEAQRDLSHTVAAIFGSSFFLYALLRVVSRPSFVAFLLFGIATGIGGITKYNFAILPIAAGLAVLMDRDMRRTVLSWKLLPAAMLAAAIVTPHALWLLDNFKDASQGTLKKLGGEDAGLLGGIAQGLGSLTVGFFSFFGITIIIFALVYREHLKAVIKANSRWTLFVGRILILSLVLIVLMILFAGFENVRDRWLTPVLLAGPLYIALKVDAAKIPLAVGLKRIWTVAAIIMVIIPAALATRSNLGRFTGNYAYTNIPFPMLAKTVAEKAAGANTLIVASDGQLGGNMHFNLPNLPVTVTPPPLTIESRPLDGFNRIVFVWRRKDGSPPPGFGEVFADYLRENGIDTLPQDTAIVGYPYAWGRPADQYRFAYAVMDLKR</sequence>
<evidence type="ECO:0000256" key="1">
    <source>
        <dbReference type="ARBA" id="ARBA00004651"/>
    </source>
</evidence>
<feature type="transmembrane region" description="Helical" evidence="8">
    <location>
        <begin position="191"/>
        <end position="218"/>
    </location>
</feature>
<evidence type="ECO:0000256" key="6">
    <source>
        <dbReference type="ARBA" id="ARBA00022989"/>
    </source>
</evidence>
<keyword evidence="5 8" id="KW-0812">Transmembrane</keyword>
<reference evidence="10 11" key="1">
    <citation type="submission" date="2019-06" db="EMBL/GenBank/DDBJ databases">
        <title>The draft genome of Rhizobium smilacinae PTYR-5.</title>
        <authorList>
            <person name="Liu L."/>
            <person name="Li L."/>
            <person name="Zhang X."/>
        </authorList>
    </citation>
    <scope>NUCLEOTIDE SEQUENCE [LARGE SCALE GENOMIC DNA]</scope>
    <source>
        <strain evidence="10 11">PTYR-5</strain>
    </source>
</reference>
<proteinExistence type="predicted"/>
<dbReference type="OrthoDB" id="9153955at2"/>
<dbReference type="Pfam" id="PF13231">
    <property type="entry name" value="PMT_2"/>
    <property type="match status" value="1"/>
</dbReference>
<evidence type="ECO:0000256" key="8">
    <source>
        <dbReference type="SAM" id="Phobius"/>
    </source>
</evidence>
<dbReference type="InterPro" id="IPR050297">
    <property type="entry name" value="LipidA_mod_glycosyltrf_83"/>
</dbReference>
<keyword evidence="4" id="KW-0808">Transferase</keyword>
<feature type="transmembrane region" description="Helical" evidence="8">
    <location>
        <begin position="105"/>
        <end position="131"/>
    </location>
</feature>
<keyword evidence="6 8" id="KW-1133">Transmembrane helix</keyword>
<feature type="transmembrane region" description="Helical" evidence="8">
    <location>
        <begin position="238"/>
        <end position="257"/>
    </location>
</feature>
<protein>
    <recommendedName>
        <fullName evidence="9">Glycosyltransferase RgtA/B/C/D-like domain-containing protein</fullName>
    </recommendedName>
</protein>
<evidence type="ECO:0000313" key="10">
    <source>
        <dbReference type="EMBL" id="TNM65602.1"/>
    </source>
</evidence>
<dbReference type="PANTHER" id="PTHR33908">
    <property type="entry name" value="MANNOSYLTRANSFERASE YKCB-RELATED"/>
    <property type="match status" value="1"/>
</dbReference>
<evidence type="ECO:0000256" key="3">
    <source>
        <dbReference type="ARBA" id="ARBA00022676"/>
    </source>
</evidence>
<dbReference type="AlphaFoldDB" id="A0A5C4XQC1"/>
<evidence type="ECO:0000256" key="5">
    <source>
        <dbReference type="ARBA" id="ARBA00022692"/>
    </source>
</evidence>
<comment type="subcellular location">
    <subcellularLocation>
        <location evidence="1">Cell membrane</location>
        <topology evidence="1">Multi-pass membrane protein</topology>
    </subcellularLocation>
</comment>
<evidence type="ECO:0000256" key="4">
    <source>
        <dbReference type="ARBA" id="ARBA00022679"/>
    </source>
</evidence>
<name>A0A5C4XQC1_9HYPH</name>
<dbReference type="Proteomes" id="UP000311605">
    <property type="component" value="Unassembled WGS sequence"/>
</dbReference>
<feature type="domain" description="Glycosyltransferase RgtA/B/C/D-like" evidence="9">
    <location>
        <begin position="94"/>
        <end position="255"/>
    </location>
</feature>
<gene>
    <name evidence="10" type="ORF">FHP24_04940</name>
</gene>
<evidence type="ECO:0000259" key="9">
    <source>
        <dbReference type="Pfam" id="PF13231"/>
    </source>
</evidence>
<dbReference type="InterPro" id="IPR038731">
    <property type="entry name" value="RgtA/B/C-like"/>
</dbReference>
<dbReference type="EMBL" id="VDMN01000001">
    <property type="protein sequence ID" value="TNM65602.1"/>
    <property type="molecule type" value="Genomic_DNA"/>
</dbReference>
<feature type="transmembrane region" description="Helical" evidence="8">
    <location>
        <begin position="166"/>
        <end position="184"/>
    </location>
</feature>